<dbReference type="SUPFAM" id="SSF46785">
    <property type="entry name" value="Winged helix' DNA-binding domain"/>
    <property type="match status" value="1"/>
</dbReference>
<dbReference type="PANTHER" id="PTHR30126">
    <property type="entry name" value="HTH-TYPE TRANSCRIPTIONAL REGULATOR"/>
    <property type="match status" value="1"/>
</dbReference>
<dbReference type="FunFam" id="1.10.10.10:FF:000001">
    <property type="entry name" value="LysR family transcriptional regulator"/>
    <property type="match status" value="1"/>
</dbReference>
<dbReference type="PRINTS" id="PR00039">
    <property type="entry name" value="HTHLYSR"/>
</dbReference>
<gene>
    <name evidence="6" type="ORF">EW093_01620</name>
</gene>
<reference evidence="6 7" key="1">
    <citation type="submission" date="2019-02" db="EMBL/GenBank/DDBJ databases">
        <authorList>
            <person name="Fomenkov A."/>
            <person name="Dubinina G."/>
            <person name="Grabovich M."/>
            <person name="Vincze T."/>
            <person name="Roberts R.J."/>
        </authorList>
    </citation>
    <scope>NUCLEOTIDE SEQUENCE [LARGE SCALE GENOMIC DNA]</scope>
    <source>
        <strain evidence="6 7">P</strain>
    </source>
</reference>
<organism evidence="6 7">
    <name type="scientific">Thiospirochaeta perfilievii</name>
    <dbReference type="NCBI Taxonomy" id="252967"/>
    <lineage>
        <taxon>Bacteria</taxon>
        <taxon>Pseudomonadati</taxon>
        <taxon>Spirochaetota</taxon>
        <taxon>Spirochaetia</taxon>
        <taxon>Spirochaetales</taxon>
        <taxon>Spirochaetaceae</taxon>
        <taxon>Thiospirochaeta</taxon>
    </lineage>
</organism>
<dbReference type="OrthoDB" id="9803714at2"/>
<comment type="similarity">
    <text evidence="1">Belongs to the LysR transcriptional regulatory family.</text>
</comment>
<dbReference type="PROSITE" id="PS50931">
    <property type="entry name" value="HTH_LYSR"/>
    <property type="match status" value="1"/>
</dbReference>
<dbReference type="InterPro" id="IPR036388">
    <property type="entry name" value="WH-like_DNA-bd_sf"/>
</dbReference>
<dbReference type="GO" id="GO:0000976">
    <property type="term" value="F:transcription cis-regulatory region binding"/>
    <property type="evidence" value="ECO:0007669"/>
    <property type="project" value="TreeGrafter"/>
</dbReference>
<dbReference type="Pfam" id="PF00126">
    <property type="entry name" value="HTH_1"/>
    <property type="match status" value="1"/>
</dbReference>
<dbReference type="InterPro" id="IPR036390">
    <property type="entry name" value="WH_DNA-bd_sf"/>
</dbReference>
<dbReference type="Proteomes" id="UP000323824">
    <property type="component" value="Chromosome"/>
</dbReference>
<protein>
    <submittedName>
        <fullName evidence="6">LysR family transcriptional regulator</fullName>
    </submittedName>
</protein>
<dbReference type="EMBL" id="CP035807">
    <property type="protein sequence ID" value="QEN03454.1"/>
    <property type="molecule type" value="Genomic_DNA"/>
</dbReference>
<dbReference type="Gene3D" id="3.40.190.290">
    <property type="match status" value="1"/>
</dbReference>
<keyword evidence="3" id="KW-0238">DNA-binding</keyword>
<evidence type="ECO:0000256" key="4">
    <source>
        <dbReference type="ARBA" id="ARBA00023163"/>
    </source>
</evidence>
<keyword evidence="7" id="KW-1185">Reference proteome</keyword>
<dbReference type="PANTHER" id="PTHR30126:SF64">
    <property type="entry name" value="HTH-TYPE TRANSCRIPTIONAL REGULATOR CITR"/>
    <property type="match status" value="1"/>
</dbReference>
<dbReference type="Pfam" id="PF03466">
    <property type="entry name" value="LysR_substrate"/>
    <property type="match status" value="1"/>
</dbReference>
<dbReference type="InterPro" id="IPR047788">
    <property type="entry name" value="LysR-like_Sec_metab"/>
</dbReference>
<dbReference type="InterPro" id="IPR000847">
    <property type="entry name" value="LysR_HTH_N"/>
</dbReference>
<accession>A0A5C1Q9X9</accession>
<dbReference type="NCBIfam" id="NF040786">
    <property type="entry name" value="LysR_Sec_metab"/>
    <property type="match status" value="1"/>
</dbReference>
<name>A0A5C1Q9X9_9SPIO</name>
<reference evidence="6 7" key="2">
    <citation type="submission" date="2019-09" db="EMBL/GenBank/DDBJ databases">
        <title>Complete Genome Sequence and Methylome Analysis of free living Spirochaetas.</title>
        <authorList>
            <person name="Leshcheva N."/>
            <person name="Mikheeva N."/>
        </authorList>
    </citation>
    <scope>NUCLEOTIDE SEQUENCE [LARGE SCALE GENOMIC DNA]</scope>
    <source>
        <strain evidence="6 7">P</strain>
    </source>
</reference>
<dbReference type="InterPro" id="IPR005119">
    <property type="entry name" value="LysR_subst-bd"/>
</dbReference>
<evidence type="ECO:0000256" key="3">
    <source>
        <dbReference type="ARBA" id="ARBA00023125"/>
    </source>
</evidence>
<evidence type="ECO:0000313" key="7">
    <source>
        <dbReference type="Proteomes" id="UP000323824"/>
    </source>
</evidence>
<evidence type="ECO:0000313" key="6">
    <source>
        <dbReference type="EMBL" id="QEN03454.1"/>
    </source>
</evidence>
<sequence>MKTSYLRTFIEVVNLQSFSKAADKLCLTQPAITKQIKSLEKDFGIVLIIRTNDIILTKEGKEFYKYATTILNKEEELYAKFSKNNRDLSGKLTIYSSSLPANYLLDKILSDFLDKHNNINFHIKKTDSKDVYEKVISGVTNFGFTGMKLNKPNIESIEISKDQLVLALSTQRATSLPQGEISIKTLLEQDFIIRENGSATFKTFEEALKKKNYTLNNLKIKGIVGDNEIIKKMILRGVGVSVMSRLSIEKEINEGLITPLTIKDMDLQRSVYYIYHTKKYFTQIENKFREFLQKDGSTYLKY</sequence>
<evidence type="ECO:0000256" key="1">
    <source>
        <dbReference type="ARBA" id="ARBA00009437"/>
    </source>
</evidence>
<dbReference type="RefSeq" id="WP_149566713.1">
    <property type="nucleotide sequence ID" value="NZ_CP035807.1"/>
</dbReference>
<dbReference type="GO" id="GO:0003700">
    <property type="term" value="F:DNA-binding transcription factor activity"/>
    <property type="evidence" value="ECO:0007669"/>
    <property type="project" value="InterPro"/>
</dbReference>
<dbReference type="Gene3D" id="1.10.10.10">
    <property type="entry name" value="Winged helix-like DNA-binding domain superfamily/Winged helix DNA-binding domain"/>
    <property type="match status" value="1"/>
</dbReference>
<dbReference type="SUPFAM" id="SSF53850">
    <property type="entry name" value="Periplasmic binding protein-like II"/>
    <property type="match status" value="1"/>
</dbReference>
<proteinExistence type="inferred from homology"/>
<keyword evidence="2" id="KW-0805">Transcription regulation</keyword>
<evidence type="ECO:0000256" key="2">
    <source>
        <dbReference type="ARBA" id="ARBA00023015"/>
    </source>
</evidence>
<keyword evidence="4" id="KW-0804">Transcription</keyword>
<dbReference type="AlphaFoldDB" id="A0A5C1Q9X9"/>
<dbReference type="KEGG" id="sper:EW093_01620"/>
<evidence type="ECO:0000259" key="5">
    <source>
        <dbReference type="PROSITE" id="PS50931"/>
    </source>
</evidence>
<feature type="domain" description="HTH lysR-type" evidence="5">
    <location>
        <begin position="1"/>
        <end position="57"/>
    </location>
</feature>